<keyword evidence="1" id="KW-1133">Transmembrane helix</keyword>
<dbReference type="Proteomes" id="UP000050525">
    <property type="component" value="Unassembled WGS sequence"/>
</dbReference>
<dbReference type="AlphaFoldDB" id="A0A151NCI0"/>
<accession>A0A151NCI0</accession>
<sequence>MLLGEISKDLLTRPLTWKEVLGLLFRLTIFGVATYYSIKWVSDALDPTRKQRIHLKKKAERLMKQIGVNGVKLTEHETSIAVHLVDPRDIKITWKDIAGLDNVVTELQNTVILPFQKRHLSRLFQPPRDTRDLIS</sequence>
<evidence type="ECO:0000256" key="1">
    <source>
        <dbReference type="SAM" id="Phobius"/>
    </source>
</evidence>
<proteinExistence type="predicted"/>
<comment type="caution">
    <text evidence="2">The sequence shown here is derived from an EMBL/GenBank/DDBJ whole genome shotgun (WGS) entry which is preliminary data.</text>
</comment>
<name>A0A151NCI0_ALLMI</name>
<dbReference type="EMBL" id="AKHW03003565">
    <property type="protein sequence ID" value="KYO34215.1"/>
    <property type="molecule type" value="Genomic_DNA"/>
</dbReference>
<organism evidence="2 3">
    <name type="scientific">Alligator mississippiensis</name>
    <name type="common">American alligator</name>
    <dbReference type="NCBI Taxonomy" id="8496"/>
    <lineage>
        <taxon>Eukaryota</taxon>
        <taxon>Metazoa</taxon>
        <taxon>Chordata</taxon>
        <taxon>Craniata</taxon>
        <taxon>Vertebrata</taxon>
        <taxon>Euteleostomi</taxon>
        <taxon>Archelosauria</taxon>
        <taxon>Archosauria</taxon>
        <taxon>Crocodylia</taxon>
        <taxon>Alligatoridae</taxon>
        <taxon>Alligatorinae</taxon>
        <taxon>Alligator</taxon>
    </lineage>
</organism>
<keyword evidence="1" id="KW-0472">Membrane</keyword>
<keyword evidence="3" id="KW-1185">Reference proteome</keyword>
<feature type="transmembrane region" description="Helical" evidence="1">
    <location>
        <begin position="20"/>
        <end position="42"/>
    </location>
</feature>
<evidence type="ECO:0000313" key="2">
    <source>
        <dbReference type="EMBL" id="KYO34215.1"/>
    </source>
</evidence>
<keyword evidence="1" id="KW-0812">Transmembrane</keyword>
<dbReference type="STRING" id="8496.A0A151NCI0"/>
<reference evidence="2 3" key="1">
    <citation type="journal article" date="2012" name="Genome Biol.">
        <title>Sequencing three crocodilian genomes to illuminate the evolution of archosaurs and amniotes.</title>
        <authorList>
            <person name="St John J.A."/>
            <person name="Braun E.L."/>
            <person name="Isberg S.R."/>
            <person name="Miles L.G."/>
            <person name="Chong A.Y."/>
            <person name="Gongora J."/>
            <person name="Dalzell P."/>
            <person name="Moran C."/>
            <person name="Bed'hom B."/>
            <person name="Abzhanov A."/>
            <person name="Burgess S.C."/>
            <person name="Cooksey A.M."/>
            <person name="Castoe T.A."/>
            <person name="Crawford N.G."/>
            <person name="Densmore L.D."/>
            <person name="Drew J.C."/>
            <person name="Edwards S.V."/>
            <person name="Faircloth B.C."/>
            <person name="Fujita M.K."/>
            <person name="Greenwold M.J."/>
            <person name="Hoffmann F.G."/>
            <person name="Howard J.M."/>
            <person name="Iguchi T."/>
            <person name="Janes D.E."/>
            <person name="Khan S.Y."/>
            <person name="Kohno S."/>
            <person name="de Koning A.J."/>
            <person name="Lance S.L."/>
            <person name="McCarthy F.M."/>
            <person name="McCormack J.E."/>
            <person name="Merchant M.E."/>
            <person name="Peterson D.G."/>
            <person name="Pollock D.D."/>
            <person name="Pourmand N."/>
            <person name="Raney B.J."/>
            <person name="Roessler K.A."/>
            <person name="Sanford J.R."/>
            <person name="Sawyer R.H."/>
            <person name="Schmidt C.J."/>
            <person name="Triplett E.W."/>
            <person name="Tuberville T.D."/>
            <person name="Venegas-Anaya M."/>
            <person name="Howard J.T."/>
            <person name="Jarvis E.D."/>
            <person name="Guillette L.J.Jr."/>
            <person name="Glenn T.C."/>
            <person name="Green R.E."/>
            <person name="Ray D.A."/>
        </authorList>
    </citation>
    <scope>NUCLEOTIDE SEQUENCE [LARGE SCALE GENOMIC DNA]</scope>
    <source>
        <strain evidence="2">KSC_2009_1</strain>
    </source>
</reference>
<protein>
    <submittedName>
        <fullName evidence="2">Uncharacterized protein</fullName>
    </submittedName>
</protein>
<gene>
    <name evidence="2" type="ORF">Y1Q_0002505</name>
</gene>
<evidence type="ECO:0000313" key="3">
    <source>
        <dbReference type="Proteomes" id="UP000050525"/>
    </source>
</evidence>